<keyword evidence="2" id="KW-1185">Reference proteome</keyword>
<gene>
    <name evidence="1" type="ORF">QJS04_geneDACA016285</name>
</gene>
<name>A0AAV8ZZA1_ACOGR</name>
<protein>
    <submittedName>
        <fullName evidence="1">Uncharacterized protein</fullName>
    </submittedName>
</protein>
<accession>A0AAV8ZZA1</accession>
<comment type="caution">
    <text evidence="1">The sequence shown here is derived from an EMBL/GenBank/DDBJ whole genome shotgun (WGS) entry which is preliminary data.</text>
</comment>
<reference evidence="1" key="2">
    <citation type="submission" date="2023-06" db="EMBL/GenBank/DDBJ databases">
        <authorList>
            <person name="Ma L."/>
            <person name="Liu K.-W."/>
            <person name="Li Z."/>
            <person name="Hsiao Y.-Y."/>
            <person name="Qi Y."/>
            <person name="Fu T."/>
            <person name="Tang G."/>
            <person name="Zhang D."/>
            <person name="Sun W.-H."/>
            <person name="Liu D.-K."/>
            <person name="Li Y."/>
            <person name="Chen G.-Z."/>
            <person name="Liu X.-D."/>
            <person name="Liao X.-Y."/>
            <person name="Jiang Y.-T."/>
            <person name="Yu X."/>
            <person name="Hao Y."/>
            <person name="Huang J."/>
            <person name="Zhao X.-W."/>
            <person name="Ke S."/>
            <person name="Chen Y.-Y."/>
            <person name="Wu W.-L."/>
            <person name="Hsu J.-L."/>
            <person name="Lin Y.-F."/>
            <person name="Huang M.-D."/>
            <person name="Li C.-Y."/>
            <person name="Huang L."/>
            <person name="Wang Z.-W."/>
            <person name="Zhao X."/>
            <person name="Zhong W.-Y."/>
            <person name="Peng D.-H."/>
            <person name="Ahmad S."/>
            <person name="Lan S."/>
            <person name="Zhang J.-S."/>
            <person name="Tsai W.-C."/>
            <person name="Van De Peer Y."/>
            <person name="Liu Z.-J."/>
        </authorList>
    </citation>
    <scope>NUCLEOTIDE SEQUENCE</scope>
    <source>
        <strain evidence="1">SCP</strain>
        <tissue evidence="1">Leaves</tissue>
    </source>
</reference>
<sequence length="57" mass="6523">MGSKELHLHPPDWHSDAYFRRCPPDHQSSSHGSPGDREETWKLSSQILGVNQCLGFY</sequence>
<reference evidence="1" key="1">
    <citation type="journal article" date="2023" name="Nat. Commun.">
        <title>Diploid and tetraploid genomes of Acorus and the evolution of monocots.</title>
        <authorList>
            <person name="Ma L."/>
            <person name="Liu K.W."/>
            <person name="Li Z."/>
            <person name="Hsiao Y.Y."/>
            <person name="Qi Y."/>
            <person name="Fu T."/>
            <person name="Tang G.D."/>
            <person name="Zhang D."/>
            <person name="Sun W.H."/>
            <person name="Liu D.K."/>
            <person name="Li Y."/>
            <person name="Chen G.Z."/>
            <person name="Liu X.D."/>
            <person name="Liao X.Y."/>
            <person name="Jiang Y.T."/>
            <person name="Yu X."/>
            <person name="Hao Y."/>
            <person name="Huang J."/>
            <person name="Zhao X.W."/>
            <person name="Ke S."/>
            <person name="Chen Y.Y."/>
            <person name="Wu W.L."/>
            <person name="Hsu J.L."/>
            <person name="Lin Y.F."/>
            <person name="Huang M.D."/>
            <person name="Li C.Y."/>
            <person name="Huang L."/>
            <person name="Wang Z.W."/>
            <person name="Zhao X."/>
            <person name="Zhong W.Y."/>
            <person name="Peng D.H."/>
            <person name="Ahmad S."/>
            <person name="Lan S."/>
            <person name="Zhang J.S."/>
            <person name="Tsai W.C."/>
            <person name="Van de Peer Y."/>
            <person name="Liu Z.J."/>
        </authorList>
    </citation>
    <scope>NUCLEOTIDE SEQUENCE</scope>
    <source>
        <strain evidence="1">SCP</strain>
    </source>
</reference>
<evidence type="ECO:0000313" key="2">
    <source>
        <dbReference type="Proteomes" id="UP001179952"/>
    </source>
</evidence>
<evidence type="ECO:0000313" key="1">
    <source>
        <dbReference type="EMBL" id="KAK1257697.1"/>
    </source>
</evidence>
<dbReference type="EMBL" id="JAUJYN010000034">
    <property type="protein sequence ID" value="KAK1257697.1"/>
    <property type="molecule type" value="Genomic_DNA"/>
</dbReference>
<dbReference type="Proteomes" id="UP001179952">
    <property type="component" value="Unassembled WGS sequence"/>
</dbReference>
<dbReference type="AlphaFoldDB" id="A0AAV8ZZA1"/>
<proteinExistence type="predicted"/>
<organism evidence="1 2">
    <name type="scientific">Acorus gramineus</name>
    <name type="common">Dwarf sweet flag</name>
    <dbReference type="NCBI Taxonomy" id="55184"/>
    <lineage>
        <taxon>Eukaryota</taxon>
        <taxon>Viridiplantae</taxon>
        <taxon>Streptophyta</taxon>
        <taxon>Embryophyta</taxon>
        <taxon>Tracheophyta</taxon>
        <taxon>Spermatophyta</taxon>
        <taxon>Magnoliopsida</taxon>
        <taxon>Liliopsida</taxon>
        <taxon>Acoraceae</taxon>
        <taxon>Acorus</taxon>
    </lineage>
</organism>